<accession>A0A075U6S6</accession>
<dbReference type="STRING" id="759620.WS105_0951"/>
<dbReference type="OrthoDB" id="1646215at2"/>
<dbReference type="Pfam" id="PF06115">
    <property type="entry name" value="DUF956"/>
    <property type="match status" value="1"/>
</dbReference>
<dbReference type="RefSeq" id="WP_009496238.1">
    <property type="nucleotide sequence ID" value="NZ_CP009223.1"/>
</dbReference>
<dbReference type="Proteomes" id="UP000029079">
    <property type="component" value="Chromosome"/>
</dbReference>
<dbReference type="KEGG" id="wct:WS74_0954"/>
<proteinExistence type="predicted"/>
<keyword evidence="2" id="KW-1185">Reference proteome</keyword>
<reference evidence="1 2" key="1">
    <citation type="journal article" date="2014" name="Genome Announc.">
        <title>Complete Genome Sequences of Fish Pathogenic Weissella ceti Strains WS74 and WS105.</title>
        <authorList>
            <person name="Figueiredo H.C."/>
            <person name="Leal C.A."/>
            <person name="Dorella F.A."/>
            <person name="Carvalho A.F."/>
            <person name="Soares S.C."/>
            <person name="Pereira F.L."/>
            <person name="Azevedo V.A."/>
        </authorList>
    </citation>
    <scope>NUCLEOTIDE SEQUENCE [LARGE SCALE GENOMIC DNA]</scope>
    <source>
        <strain evidence="1 2">WS74</strain>
    </source>
</reference>
<dbReference type="KEGG" id="wce:WS08_0888"/>
<dbReference type="KEGG" id="wci:WS105_0951"/>
<gene>
    <name evidence="1" type="ORF">WS74_0954</name>
</gene>
<reference evidence="2" key="2">
    <citation type="submission" date="2014-08" db="EMBL/GenBank/DDBJ databases">
        <title>Complete genome of Weissella ceti strain WS74 isolated from diseased rainbow trout in Brazil.</title>
        <authorList>
            <person name="Figueiredo H.C.P."/>
            <person name="Leal C.A.G."/>
            <person name="Pereira F.L."/>
            <person name="Soares S.C."/>
            <person name="Dorella F.A."/>
            <person name="Carvalho A.F."/>
            <person name="Azevedo V.A.C."/>
        </authorList>
    </citation>
    <scope>NUCLEOTIDE SEQUENCE [LARGE SCALE GENOMIC DNA]</scope>
    <source>
        <strain evidence="2">WS74</strain>
    </source>
</reference>
<dbReference type="EMBL" id="CP009223">
    <property type="protein sequence ID" value="AIM63206.1"/>
    <property type="molecule type" value="Genomic_DNA"/>
</dbReference>
<name>A0A075U6S6_9LACO</name>
<organism evidence="1 2">
    <name type="scientific">Weissella ceti</name>
    <dbReference type="NCBI Taxonomy" id="759620"/>
    <lineage>
        <taxon>Bacteria</taxon>
        <taxon>Bacillati</taxon>
        <taxon>Bacillota</taxon>
        <taxon>Bacilli</taxon>
        <taxon>Lactobacillales</taxon>
        <taxon>Lactobacillaceae</taxon>
        <taxon>Weissella</taxon>
    </lineage>
</organism>
<dbReference type="AlphaFoldDB" id="A0A075U6S6"/>
<protein>
    <submittedName>
        <fullName evidence="1">ManO</fullName>
    </submittedName>
</protein>
<evidence type="ECO:0000313" key="2">
    <source>
        <dbReference type="Proteomes" id="UP000029079"/>
    </source>
</evidence>
<sequence length="121" mass="14245">MAETYQEKPFQARTNAAMSPMDIQPGTMFYGDKGLDYRSDKGGYIFIPWQNVEYVSVQIAMGFYYRGFIVKTDEGQTFEFIGGKVKEALPIMRAHLKPVQIRQRVTAFQRMKKKWQKRFRK</sequence>
<dbReference type="InterPro" id="IPR010360">
    <property type="entry name" value="DUF956"/>
</dbReference>
<dbReference type="PATRIC" id="fig|759620.7.peg.915"/>
<evidence type="ECO:0000313" key="1">
    <source>
        <dbReference type="EMBL" id="AIM63206.1"/>
    </source>
</evidence>